<keyword evidence="2" id="KW-1003">Cell membrane</keyword>
<comment type="caution">
    <text evidence="8">The sequence shown here is derived from an EMBL/GenBank/DDBJ whole genome shotgun (WGS) entry which is preliminary data.</text>
</comment>
<dbReference type="AlphaFoldDB" id="A0A2S5KLC5"/>
<keyword evidence="4 6" id="KW-1133">Transmembrane helix</keyword>
<reference evidence="8 9" key="1">
    <citation type="submission" date="2018-02" db="EMBL/GenBank/DDBJ databases">
        <title>novel marine gammaproteobacteria from coastal saline agro ecosystem.</title>
        <authorList>
            <person name="Krishnan R."/>
            <person name="Ramesh Kumar N."/>
        </authorList>
    </citation>
    <scope>NUCLEOTIDE SEQUENCE [LARGE SCALE GENOMIC DNA]</scope>
    <source>
        <strain evidence="8 9">228</strain>
    </source>
</reference>
<feature type="transmembrane region" description="Helical" evidence="6">
    <location>
        <begin position="223"/>
        <end position="245"/>
    </location>
</feature>
<evidence type="ECO:0000256" key="1">
    <source>
        <dbReference type="ARBA" id="ARBA00004651"/>
    </source>
</evidence>
<comment type="subcellular location">
    <subcellularLocation>
        <location evidence="1">Cell membrane</location>
        <topology evidence="1">Multi-pass membrane protein</topology>
    </subcellularLocation>
</comment>
<keyword evidence="5 6" id="KW-0472">Membrane</keyword>
<feature type="transmembrane region" description="Helical" evidence="6">
    <location>
        <begin position="20"/>
        <end position="37"/>
    </location>
</feature>
<dbReference type="EMBL" id="PRLP01000082">
    <property type="protein sequence ID" value="PPC75608.1"/>
    <property type="molecule type" value="Genomic_DNA"/>
</dbReference>
<feature type="transmembrane region" description="Helical" evidence="6">
    <location>
        <begin position="149"/>
        <end position="171"/>
    </location>
</feature>
<dbReference type="PANTHER" id="PTHR34820:SF4">
    <property type="entry name" value="INNER MEMBRANE PROTEIN YEBZ"/>
    <property type="match status" value="1"/>
</dbReference>
<feature type="transmembrane region" description="Helical" evidence="6">
    <location>
        <begin position="192"/>
        <end position="211"/>
    </location>
</feature>
<evidence type="ECO:0000259" key="7">
    <source>
        <dbReference type="Pfam" id="PF05425"/>
    </source>
</evidence>
<dbReference type="OrthoDB" id="5780104at2"/>
<accession>A0A2S5KLC5</accession>
<keyword evidence="3 6" id="KW-0812">Transmembrane</keyword>
<feature type="transmembrane region" description="Helical" evidence="6">
    <location>
        <begin position="49"/>
        <end position="73"/>
    </location>
</feature>
<evidence type="ECO:0000256" key="6">
    <source>
        <dbReference type="SAM" id="Phobius"/>
    </source>
</evidence>
<organism evidence="8 9">
    <name type="scientific">Proteobacteria bacterium 228</name>
    <dbReference type="NCBI Taxonomy" id="2083153"/>
    <lineage>
        <taxon>Bacteria</taxon>
        <taxon>Pseudomonadati</taxon>
        <taxon>Pseudomonadota</taxon>
    </lineage>
</organism>
<name>A0A2S5KLC5_9PROT</name>
<dbReference type="InterPro" id="IPR008457">
    <property type="entry name" value="Cu-R_CopD_dom"/>
</dbReference>
<dbReference type="GO" id="GO:0006825">
    <property type="term" value="P:copper ion transport"/>
    <property type="evidence" value="ECO:0007669"/>
    <property type="project" value="InterPro"/>
</dbReference>
<sequence>MMLSTLSGWEVLTLLSKLGSYGAMAALAGALFMRTCLYSAEVGPWLRRYLWVGCGGTLVMSLLAFLVQVGALAENGVAGMFDWPLAAMLWSSGNGTTTGLRLLAAVLALLSSVFLSRHSLYCWLSVAVAGLIAASFASSGHMATQGSAAALAVALHALTALIWMGSLLPLWQHLRRTQSNRAAALLTRFGELAGYGVAVLLLAGVFMLWRISDGHWQGLVDSVYGQSVLIKLLLVGGLLLLAALNRWQLVPALPASSRALDLSLKVEKLLGLAVLLVTVLLTTLMGPEG</sequence>
<feature type="domain" description="Copper resistance protein D" evidence="7">
    <location>
        <begin position="184"/>
        <end position="281"/>
    </location>
</feature>
<proteinExistence type="predicted"/>
<evidence type="ECO:0000313" key="8">
    <source>
        <dbReference type="EMBL" id="PPC75608.1"/>
    </source>
</evidence>
<feature type="transmembrane region" description="Helical" evidence="6">
    <location>
        <begin position="266"/>
        <end position="286"/>
    </location>
</feature>
<dbReference type="Pfam" id="PF05425">
    <property type="entry name" value="CopD"/>
    <property type="match status" value="1"/>
</dbReference>
<dbReference type="InterPro" id="IPR032694">
    <property type="entry name" value="CopC/D"/>
</dbReference>
<evidence type="ECO:0000256" key="3">
    <source>
        <dbReference type="ARBA" id="ARBA00022692"/>
    </source>
</evidence>
<dbReference type="Proteomes" id="UP000238196">
    <property type="component" value="Unassembled WGS sequence"/>
</dbReference>
<dbReference type="PANTHER" id="PTHR34820">
    <property type="entry name" value="INNER MEMBRANE PROTEIN YEBZ"/>
    <property type="match status" value="1"/>
</dbReference>
<evidence type="ECO:0000256" key="5">
    <source>
        <dbReference type="ARBA" id="ARBA00023136"/>
    </source>
</evidence>
<dbReference type="GO" id="GO:0005886">
    <property type="term" value="C:plasma membrane"/>
    <property type="evidence" value="ECO:0007669"/>
    <property type="project" value="UniProtKB-SubCell"/>
</dbReference>
<feature type="transmembrane region" description="Helical" evidence="6">
    <location>
        <begin position="120"/>
        <end position="137"/>
    </location>
</feature>
<evidence type="ECO:0000256" key="4">
    <source>
        <dbReference type="ARBA" id="ARBA00022989"/>
    </source>
</evidence>
<feature type="transmembrane region" description="Helical" evidence="6">
    <location>
        <begin position="98"/>
        <end position="115"/>
    </location>
</feature>
<gene>
    <name evidence="8" type="ORF">C4K68_19605</name>
</gene>
<evidence type="ECO:0000256" key="2">
    <source>
        <dbReference type="ARBA" id="ARBA00022475"/>
    </source>
</evidence>
<evidence type="ECO:0000313" key="9">
    <source>
        <dbReference type="Proteomes" id="UP000238196"/>
    </source>
</evidence>
<protein>
    <recommendedName>
        <fullName evidence="7">Copper resistance protein D domain-containing protein</fullName>
    </recommendedName>
</protein>